<organism evidence="9 10">
    <name type="scientific">Elysia crispata</name>
    <name type="common">lettuce slug</name>
    <dbReference type="NCBI Taxonomy" id="231223"/>
    <lineage>
        <taxon>Eukaryota</taxon>
        <taxon>Metazoa</taxon>
        <taxon>Spiralia</taxon>
        <taxon>Lophotrochozoa</taxon>
        <taxon>Mollusca</taxon>
        <taxon>Gastropoda</taxon>
        <taxon>Heterobranchia</taxon>
        <taxon>Euthyneura</taxon>
        <taxon>Panpulmonata</taxon>
        <taxon>Sacoglossa</taxon>
        <taxon>Placobranchoidea</taxon>
        <taxon>Plakobranchidae</taxon>
        <taxon>Elysia</taxon>
    </lineage>
</organism>
<comment type="subcellular location">
    <subcellularLocation>
        <location evidence="1 6">Membrane</location>
        <topology evidence="1 6">Multi-pass membrane protein</topology>
    </subcellularLocation>
</comment>
<feature type="transmembrane region" description="Helical" evidence="6">
    <location>
        <begin position="375"/>
        <end position="396"/>
    </location>
</feature>
<dbReference type="EMBL" id="JAWDGP010005352">
    <property type="protein sequence ID" value="KAK3757625.1"/>
    <property type="molecule type" value="Genomic_DNA"/>
</dbReference>
<evidence type="ECO:0000256" key="1">
    <source>
        <dbReference type="ARBA" id="ARBA00004141"/>
    </source>
</evidence>
<feature type="domain" description="Anoctamin transmembrane" evidence="8">
    <location>
        <begin position="212"/>
        <end position="667"/>
    </location>
</feature>
<reference evidence="9" key="1">
    <citation type="journal article" date="2023" name="G3 (Bethesda)">
        <title>A reference genome for the long-term kleptoplast-retaining sea slug Elysia crispata morphotype clarki.</title>
        <authorList>
            <person name="Eastman K.E."/>
            <person name="Pendleton A.L."/>
            <person name="Shaikh M.A."/>
            <person name="Suttiyut T."/>
            <person name="Ogas R."/>
            <person name="Tomko P."/>
            <person name="Gavelis G."/>
            <person name="Widhalm J.R."/>
            <person name="Wisecaver J.H."/>
        </authorList>
    </citation>
    <scope>NUCLEOTIDE SEQUENCE</scope>
    <source>
        <strain evidence="9">ECLA1</strain>
    </source>
</reference>
<comment type="similarity">
    <text evidence="2 6">Belongs to the anoctamin family.</text>
</comment>
<evidence type="ECO:0000256" key="4">
    <source>
        <dbReference type="ARBA" id="ARBA00022989"/>
    </source>
</evidence>
<feature type="transmembrane region" description="Helical" evidence="6">
    <location>
        <begin position="330"/>
        <end position="355"/>
    </location>
</feature>
<evidence type="ECO:0000259" key="8">
    <source>
        <dbReference type="Pfam" id="PF04547"/>
    </source>
</evidence>
<sequence>MSVLEPLIPGNGTELKSRTNKSGEHIKEDHFEPYIILEFDPKSKQAALEWLTAKLQAPRVDGGAELLVYTSHGEEEEETVLYVGATIDRLLIGAEEGRIQKMDKSGTLRDISLSDIYSFEKAEDLDHFLTSAEKQRVILKAIESVRATDDETHIPGYSQHHLYPGKSIIKKYLSRKIVTSMYPLHEEEDLKRLASDWCSFNKYLSPQPIDSIQKYFGTKIAIYFSFLGFYTLSLIPPTLIGIIYFLYPWASMYREATFALFNLIWSTIFLEAWKRYCNTQCFKWGVLEGSGSLSKSLEEPRADYHGTMGTNAVTGKPEPVYPKWKRVLKFYLVTVPIISLCLTVAFFAMLAYFWAEHWIKKYAPQDLGLITTLQNLLPTIVYAIAIGILNTIYRTIAVKLNKYENHRLQSSYENHLIVKLILFEFVNCFICLFYVAFYLQDTALLKTFLGTVLVTQQIVGQIQESMVPFLFVKRRQIQLEKAAKRAGKAGKAVTDAEPPALERQSSTGSCKVDDTYKRQAALEGLMDVSTGCNDEYLEMYIQFGYVYLFSSTFPLAALWALINNFIEIRTDAFKFCKVFRRPFTQQANNIGAWQPAFEIIGLISVITNCALIGMDPGVKKLLPSDISPVNYVLIFVAAEHIVLAVKAGVAILVPDLPKWVSLQMAKQEYQAKLALRKQMKEDSSKRKPKLVDRILDAAQKKKVLMDAFKSKSLNQGPTTV</sequence>
<dbReference type="InterPro" id="IPR049452">
    <property type="entry name" value="Anoctamin_TM"/>
</dbReference>
<keyword evidence="3 6" id="KW-0812">Transmembrane</keyword>
<comment type="caution">
    <text evidence="9">The sequence shown here is derived from an EMBL/GenBank/DDBJ whole genome shotgun (WGS) entry which is preliminary data.</text>
</comment>
<dbReference type="GO" id="GO:0005254">
    <property type="term" value="F:chloride channel activity"/>
    <property type="evidence" value="ECO:0007669"/>
    <property type="project" value="TreeGrafter"/>
</dbReference>
<dbReference type="GO" id="GO:0005886">
    <property type="term" value="C:plasma membrane"/>
    <property type="evidence" value="ECO:0007669"/>
    <property type="project" value="TreeGrafter"/>
</dbReference>
<feature type="transmembrane region" description="Helical" evidence="6">
    <location>
        <begin position="545"/>
        <end position="566"/>
    </location>
</feature>
<evidence type="ECO:0000313" key="10">
    <source>
        <dbReference type="Proteomes" id="UP001283361"/>
    </source>
</evidence>
<feature type="transmembrane region" description="Helical" evidence="6">
    <location>
        <begin position="220"/>
        <end position="247"/>
    </location>
</feature>
<feature type="transmembrane region" description="Helical" evidence="6">
    <location>
        <begin position="633"/>
        <end position="653"/>
    </location>
</feature>
<feature type="region of interest" description="Disordered" evidence="7">
    <location>
        <begin position="1"/>
        <end position="21"/>
    </location>
</feature>
<gene>
    <name evidence="9" type="ORF">RRG08_000140</name>
</gene>
<evidence type="ECO:0000256" key="6">
    <source>
        <dbReference type="RuleBase" id="RU280814"/>
    </source>
</evidence>
<evidence type="ECO:0000256" key="3">
    <source>
        <dbReference type="ARBA" id="ARBA00022692"/>
    </source>
</evidence>
<proteinExistence type="inferred from homology"/>
<evidence type="ECO:0000313" key="9">
    <source>
        <dbReference type="EMBL" id="KAK3757625.1"/>
    </source>
</evidence>
<evidence type="ECO:0000256" key="7">
    <source>
        <dbReference type="SAM" id="MobiDB-lite"/>
    </source>
</evidence>
<keyword evidence="10" id="KW-1185">Reference proteome</keyword>
<evidence type="ECO:0000256" key="2">
    <source>
        <dbReference type="ARBA" id="ARBA00009671"/>
    </source>
</evidence>
<protein>
    <recommendedName>
        <fullName evidence="6">Anoctamin</fullName>
    </recommendedName>
</protein>
<dbReference type="InterPro" id="IPR007632">
    <property type="entry name" value="Anoctamin"/>
</dbReference>
<feature type="transmembrane region" description="Helical" evidence="6">
    <location>
        <begin position="416"/>
        <end position="439"/>
    </location>
</feature>
<name>A0AAE0YV51_9GAST</name>
<dbReference type="Pfam" id="PF04547">
    <property type="entry name" value="Anoctamin"/>
    <property type="match status" value="1"/>
</dbReference>
<feature type="transmembrane region" description="Helical" evidence="6">
    <location>
        <begin position="253"/>
        <end position="273"/>
    </location>
</feature>
<dbReference type="PANTHER" id="PTHR12308:SF74">
    <property type="entry name" value="ANOCTAMIN"/>
    <property type="match status" value="1"/>
</dbReference>
<dbReference type="AlphaFoldDB" id="A0AAE0YV51"/>
<dbReference type="Proteomes" id="UP001283361">
    <property type="component" value="Unassembled WGS sequence"/>
</dbReference>
<keyword evidence="4 6" id="KW-1133">Transmembrane helix</keyword>
<evidence type="ECO:0000256" key="5">
    <source>
        <dbReference type="ARBA" id="ARBA00023136"/>
    </source>
</evidence>
<dbReference type="PANTHER" id="PTHR12308">
    <property type="entry name" value="ANOCTAMIN"/>
    <property type="match status" value="1"/>
</dbReference>
<feature type="transmembrane region" description="Helical" evidence="6">
    <location>
        <begin position="587"/>
        <end position="613"/>
    </location>
</feature>
<accession>A0AAE0YV51</accession>
<keyword evidence="5 6" id="KW-0472">Membrane</keyword>